<dbReference type="PANTHER" id="PTHR34580">
    <property type="match status" value="1"/>
</dbReference>
<keyword evidence="3" id="KW-1185">Reference proteome</keyword>
<dbReference type="RefSeq" id="WP_124867504.1">
    <property type="nucleotide sequence ID" value="NZ_RQZF01000001.1"/>
</dbReference>
<organism evidence="2 3">
    <name type="scientific">Schaalia canis</name>
    <dbReference type="NCBI Taxonomy" id="100469"/>
    <lineage>
        <taxon>Bacteria</taxon>
        <taxon>Bacillati</taxon>
        <taxon>Actinomycetota</taxon>
        <taxon>Actinomycetes</taxon>
        <taxon>Actinomycetales</taxon>
        <taxon>Actinomycetaceae</taxon>
        <taxon>Schaalia</taxon>
    </lineage>
</organism>
<proteinExistence type="predicted"/>
<evidence type="ECO:0000313" key="3">
    <source>
        <dbReference type="Proteomes" id="UP000280444"/>
    </source>
</evidence>
<dbReference type="InterPro" id="IPR051534">
    <property type="entry name" value="CBASS_pafABC_assoc_protein"/>
</dbReference>
<dbReference type="OrthoDB" id="3268930at2"/>
<comment type="caution">
    <text evidence="2">The sequence shown here is derived from an EMBL/GenBank/DDBJ whole genome shotgun (WGS) entry which is preliminary data.</text>
</comment>
<evidence type="ECO:0000313" key="2">
    <source>
        <dbReference type="EMBL" id="RRC96178.1"/>
    </source>
</evidence>
<accession>A0A3P1SGA0</accession>
<dbReference type="PANTHER" id="PTHR34580:SF3">
    <property type="entry name" value="PROTEIN PAFB"/>
    <property type="match status" value="1"/>
</dbReference>
<dbReference type="InterPro" id="IPR026881">
    <property type="entry name" value="WYL_dom"/>
</dbReference>
<dbReference type="AlphaFoldDB" id="A0A3P1SGA0"/>
<dbReference type="Pfam" id="PF13280">
    <property type="entry name" value="WYL"/>
    <property type="match status" value="1"/>
</dbReference>
<reference evidence="2 3" key="1">
    <citation type="submission" date="2018-11" db="EMBL/GenBank/DDBJ databases">
        <title>Genomes From Bacteria Associated with the Canine Oral Cavity: a Test Case for Automated Genome-Based Taxonomic Assignment.</title>
        <authorList>
            <person name="Coil D.A."/>
            <person name="Jospin G."/>
            <person name="Darling A.E."/>
            <person name="Wallis C."/>
            <person name="Davis I.J."/>
            <person name="Harris S."/>
            <person name="Eisen J.A."/>
            <person name="Holcombe L.J."/>
            <person name="O'Flynn C."/>
        </authorList>
    </citation>
    <scope>NUCLEOTIDE SEQUENCE [LARGE SCALE GENOMIC DNA]</scope>
    <source>
        <strain evidence="2 3">OH770</strain>
    </source>
</reference>
<gene>
    <name evidence="2" type="ORF">EII11_00425</name>
</gene>
<dbReference type="Proteomes" id="UP000280444">
    <property type="component" value="Unassembled WGS sequence"/>
</dbReference>
<protein>
    <submittedName>
        <fullName evidence="2">WYL domain-containing protein</fullName>
    </submittedName>
</protein>
<dbReference type="EMBL" id="RQZF01000001">
    <property type="protein sequence ID" value="RRC96178.1"/>
    <property type="molecule type" value="Genomic_DNA"/>
</dbReference>
<feature type="domain" description="WYL" evidence="1">
    <location>
        <begin position="150"/>
        <end position="211"/>
    </location>
</feature>
<name>A0A3P1SGA0_9ACTO</name>
<evidence type="ECO:0000259" key="1">
    <source>
        <dbReference type="Pfam" id="PF13280"/>
    </source>
</evidence>
<sequence length="335" mass="36918">MARNGGASTSTNIRALELFFALYESRKGMTRAELAREIPGYAGLDDKALQETQKRDFDALSAIGVRFDEEPDPDQRGRIRIAPDSVAPGTAIEFTGQQMTLIRMAFDAWEGNAVADPAVAETKLRASSEAEAPASSSSTVIGGIEGSPELSTILAAITRRQPITFTYTSSSGRMERGMDPWNLIIRGRSIYLWGWDHDRQDDRLFKLSRIEPPVELVGEAGDADPAPPSLTNPFDDFACEPLLWQRVGSTIPFLRECEVVADGHAPDGWKAVRGRREEWGVWAQRLISHGEDLIPREPVAFVRALREQLSIATKATMTQDGQNFAVVAKEEHAHA</sequence>
<dbReference type="PROSITE" id="PS52050">
    <property type="entry name" value="WYL"/>
    <property type="match status" value="1"/>
</dbReference>